<sequence>MPCVSSREAWQCLRDAALGILALDIVARLPDGQIEVHVDGWSLSLLLDGEGLACCTGCQSPDGRQADLEQWHRYGTNPVDHLSIWERDRIEQLLKPIPIPL</sequence>
<reference evidence="2 3" key="1">
    <citation type="submission" date="2023-08" db="EMBL/GenBank/DDBJ databases">
        <title>Complete Genome Sequence of Pseudomonas entomophila TVIN A01.</title>
        <authorList>
            <person name="Shelke T."/>
            <person name="Mahar N.S."/>
            <person name="Gupta I."/>
            <person name="Gupta V."/>
        </authorList>
    </citation>
    <scope>NUCLEOTIDE SEQUENCE [LARGE SCALE GENOMIC DNA]</scope>
    <source>
        <strain evidence="2 3">TVIN-A01</strain>
    </source>
</reference>
<name>A0ABY9QJT4_9PSED</name>
<dbReference type="EMBL" id="CP132921">
    <property type="protein sequence ID" value="WMW04317.1"/>
    <property type="molecule type" value="Genomic_DNA"/>
</dbReference>
<gene>
    <name evidence="2" type="ORF">RAH46_18510</name>
</gene>
<protein>
    <recommendedName>
        <fullName evidence="1">DUF7693 domain-containing protein</fullName>
    </recommendedName>
</protein>
<accession>A0ABY9QJT4</accession>
<dbReference type="RefSeq" id="WP_011533299.1">
    <property type="nucleotide sequence ID" value="NZ_CP132921.1"/>
</dbReference>
<proteinExistence type="predicted"/>
<dbReference type="Proteomes" id="UP001183127">
    <property type="component" value="Chromosome"/>
</dbReference>
<evidence type="ECO:0000313" key="2">
    <source>
        <dbReference type="EMBL" id="WMW04317.1"/>
    </source>
</evidence>
<evidence type="ECO:0000259" key="1">
    <source>
        <dbReference type="Pfam" id="PF24745"/>
    </source>
</evidence>
<dbReference type="GeneID" id="32805275"/>
<dbReference type="Pfam" id="PF24745">
    <property type="entry name" value="DUF7693"/>
    <property type="match status" value="1"/>
</dbReference>
<evidence type="ECO:0000313" key="3">
    <source>
        <dbReference type="Proteomes" id="UP001183127"/>
    </source>
</evidence>
<organism evidence="2 3">
    <name type="scientific">Pseudomonas entomophila</name>
    <dbReference type="NCBI Taxonomy" id="312306"/>
    <lineage>
        <taxon>Bacteria</taxon>
        <taxon>Pseudomonadati</taxon>
        <taxon>Pseudomonadota</taxon>
        <taxon>Gammaproteobacteria</taxon>
        <taxon>Pseudomonadales</taxon>
        <taxon>Pseudomonadaceae</taxon>
        <taxon>Pseudomonas</taxon>
    </lineage>
</organism>
<dbReference type="InterPro" id="IPR056110">
    <property type="entry name" value="DUF7693"/>
</dbReference>
<keyword evidence="3" id="KW-1185">Reference proteome</keyword>
<feature type="domain" description="DUF7693" evidence="1">
    <location>
        <begin position="4"/>
        <end position="95"/>
    </location>
</feature>